<keyword evidence="1" id="KW-1133">Transmembrane helix</keyword>
<dbReference type="OrthoDB" id="344682at2"/>
<comment type="caution">
    <text evidence="2">The sequence shown here is derived from an EMBL/GenBank/DDBJ whole genome shotgun (WGS) entry which is preliminary data.</text>
</comment>
<keyword evidence="1" id="KW-0472">Membrane</keyword>
<proteinExistence type="predicted"/>
<sequence>MQNDNLTITRSVDQDRILSLISKIFLLMNIAVYDAFAIGFFLIPLKLASWIGIELQTTAALADFRAMYGGLCFGIGIVLVLALFRKEWLSSGLLLSVTTAGGLLLGRLYTLLWDGPGNEYIYISMAMEIGAVLIGGWLLKRS</sequence>
<dbReference type="InterPro" id="IPR025597">
    <property type="entry name" value="DUF4345"/>
</dbReference>
<dbReference type="AlphaFoldDB" id="A0A396Z130"/>
<dbReference type="EMBL" id="QHCT01000005">
    <property type="protein sequence ID" value="RHX87217.1"/>
    <property type="molecule type" value="Genomic_DNA"/>
</dbReference>
<feature type="transmembrane region" description="Helical" evidence="1">
    <location>
        <begin position="121"/>
        <end position="139"/>
    </location>
</feature>
<evidence type="ECO:0000256" key="1">
    <source>
        <dbReference type="SAM" id="Phobius"/>
    </source>
</evidence>
<evidence type="ECO:0000313" key="2">
    <source>
        <dbReference type="EMBL" id="RHX87217.1"/>
    </source>
</evidence>
<keyword evidence="1" id="KW-0812">Transmembrane</keyword>
<dbReference type="RefSeq" id="WP_118969722.1">
    <property type="nucleotide sequence ID" value="NZ_QHCT01000005.1"/>
</dbReference>
<gene>
    <name evidence="2" type="ORF">DLM75_17055</name>
</gene>
<name>A0A396Z130_9LEPT</name>
<reference evidence="3" key="1">
    <citation type="submission" date="2018-05" db="EMBL/GenBank/DDBJ databases">
        <title>Leptospira yasudae sp. nov. and Leptospira stimsonii sp. nov., two pathogenic species of the genus Leptospira isolated from environmental sources.</title>
        <authorList>
            <person name="Casanovas-Massana A."/>
            <person name="Hamond C."/>
            <person name="Santos L.A."/>
            <person name="Hacker K.P."/>
            <person name="Balassiano I."/>
            <person name="Medeiros M.A."/>
            <person name="Reis M.G."/>
            <person name="Ko A.I."/>
            <person name="Wunder E.A."/>
        </authorList>
    </citation>
    <scope>NUCLEOTIDE SEQUENCE [LARGE SCALE GENOMIC DNA]</scope>
    <source>
        <strain evidence="3">Yale</strain>
    </source>
</reference>
<evidence type="ECO:0000313" key="3">
    <source>
        <dbReference type="Proteomes" id="UP000265798"/>
    </source>
</evidence>
<accession>A0A396Z130</accession>
<protein>
    <submittedName>
        <fullName evidence="2">DUF4345 domain-containing protein</fullName>
    </submittedName>
</protein>
<feature type="transmembrane region" description="Helical" evidence="1">
    <location>
        <begin position="91"/>
        <end position="109"/>
    </location>
</feature>
<dbReference type="Pfam" id="PF14248">
    <property type="entry name" value="DUF4345"/>
    <property type="match status" value="1"/>
</dbReference>
<feature type="transmembrane region" description="Helical" evidence="1">
    <location>
        <begin position="65"/>
        <end position="84"/>
    </location>
</feature>
<dbReference type="Proteomes" id="UP000265798">
    <property type="component" value="Unassembled WGS sequence"/>
</dbReference>
<feature type="transmembrane region" description="Helical" evidence="1">
    <location>
        <begin position="24"/>
        <end position="45"/>
    </location>
</feature>
<organism evidence="2 3">
    <name type="scientific">Leptospira stimsonii</name>
    <dbReference type="NCBI Taxonomy" id="2202203"/>
    <lineage>
        <taxon>Bacteria</taxon>
        <taxon>Pseudomonadati</taxon>
        <taxon>Spirochaetota</taxon>
        <taxon>Spirochaetia</taxon>
        <taxon>Leptospirales</taxon>
        <taxon>Leptospiraceae</taxon>
        <taxon>Leptospira</taxon>
    </lineage>
</organism>